<dbReference type="InterPro" id="IPR035979">
    <property type="entry name" value="RBD_domain_sf"/>
</dbReference>
<dbReference type="Gene3D" id="4.10.1060.10">
    <property type="entry name" value="Zinc finger, RanBP2-type"/>
    <property type="match status" value="2"/>
</dbReference>
<evidence type="ECO:0000256" key="21">
    <source>
        <dbReference type="PROSITE-ProRule" id="PRU00176"/>
    </source>
</evidence>
<comment type="similarity">
    <text evidence="20">Belongs to the TAF15 family.</text>
</comment>
<dbReference type="GO" id="GO:0005536">
    <property type="term" value="F:D-glucose binding"/>
    <property type="evidence" value="ECO:0007669"/>
    <property type="project" value="InterPro"/>
</dbReference>
<dbReference type="AlphaFoldDB" id="A0AA88A115"/>
<evidence type="ECO:0000259" key="24">
    <source>
        <dbReference type="PROSITE" id="PS50102"/>
    </source>
</evidence>
<dbReference type="Gene3D" id="3.30.70.330">
    <property type="match status" value="1"/>
</dbReference>
<dbReference type="GO" id="GO:0005524">
    <property type="term" value="F:ATP binding"/>
    <property type="evidence" value="ECO:0007669"/>
    <property type="project" value="UniProtKB-KW"/>
</dbReference>
<evidence type="ECO:0000256" key="4">
    <source>
        <dbReference type="ARBA" id="ARBA00005028"/>
    </source>
</evidence>
<dbReference type="FunFam" id="3.30.70.330:FF:000574">
    <property type="entry name" value="HIV Tat-specific factor 1"/>
    <property type="match status" value="1"/>
</dbReference>
<keyword evidence="17" id="KW-0324">Glycolysis</keyword>
<evidence type="ECO:0000259" key="25">
    <source>
        <dbReference type="PROSITE" id="PS50199"/>
    </source>
</evidence>
<dbReference type="InterPro" id="IPR043129">
    <property type="entry name" value="ATPase_NBD"/>
</dbReference>
<dbReference type="InterPro" id="IPR001876">
    <property type="entry name" value="Znf_RanBP2"/>
</dbReference>
<keyword evidence="12" id="KW-0418">Kinase</keyword>
<dbReference type="InterPro" id="IPR022673">
    <property type="entry name" value="Hexokinase_C"/>
</dbReference>
<comment type="similarity">
    <text evidence="5">Belongs to the hexokinase family.</text>
</comment>
<evidence type="ECO:0000256" key="5">
    <source>
        <dbReference type="ARBA" id="ARBA00009225"/>
    </source>
</evidence>
<dbReference type="SUPFAM" id="SSF90209">
    <property type="entry name" value="Ran binding protein zinc finger-like"/>
    <property type="match status" value="2"/>
</dbReference>
<dbReference type="InterPro" id="IPR019807">
    <property type="entry name" value="Hexokinase_BS"/>
</dbReference>
<feature type="compositionally biased region" description="Gly residues" evidence="23">
    <location>
        <begin position="619"/>
        <end position="629"/>
    </location>
</feature>
<dbReference type="InterPro" id="IPR000504">
    <property type="entry name" value="RRM_dom"/>
</dbReference>
<dbReference type="EC" id="2.7.1.1" evidence="6"/>
<sequence length="1040" mass="112663">MILHGYLNRSEKGTYYALDLGGTNFRVLRVQLGGRGSSILGPDVERQPIPQELMISTSEALFDFIASALKDFVEKEGDGSEISLDRRRDLGFTFSFPVKQLSVSSGILIKWTKGFAIADMVGKEVAGCLEEALTRKGLNTRVAALVNDTVGTLALGHYHDEDTVAAVIFGTGTNACYLERTDAIIKCQGLLTTTGCMVVNMEWGNFWTSHLPRTTYDIDLDADSPNPNDQGFEKMISGMYLGDIVRRVLLRMAQETDVFGPVSSKLSVPFILRTPLMAAMHEDDSPDLKEVGRILQDVLEIPDVPLKVRKVVVKVCDVVTRRAARLAAAGIAGILKKIGRDGSGGLTGGRRSDIKMRRTVVTIEGGLYTSYTMFREYLHEALNEILGDEVAQHVILKVTEDGSERVVKMLLGRQLMGWEIRDNRSLSEGGICKPVDPMANYSGKGSQSIGSVYVCNLPDGTDENMLAEYFGTIGLLKKDKRTGRPKIWLYRDKVTNEPKGDAAVTYEDPHAAFAAVEWFNNKDFHGSIIGVHIAESKSKDDQTYNLGEDPIVAVDYSGVEEIAQDVNGGDGRGKGRGDASGKAWQQEGDWMCPNTSCSNVNFAFRGVCNRCGTARPAGASGGGAWGGGRGRGRAQDSGGPGRSVGAPAATGGLFGPNDWACPMCGNINWAKRTKCNICNTNKPGHNEGGVRGGRGGGYKELDEEELEETKRRRREAEEDDGELYDEFGNLKKKFRAKTQQAEAGRTLPGAGRAGWEVEELGNFPLLALVSLTEMAEREVETEEESGLMERVVGTENEMIEKGVRVVAENGTGEGIGTGIMVMTEIEIMGGTGTGTGTGIGIGTETGTAIEYLVSWSGSGQVSRLGLGSKFGTEVRFQCWGVEIGFLDKDWVSGPGRGRGRVSILMVEDGFRFGFWDKDRISGLGSSSNLCTGVEVGFQDRGRGWVSGHGSRLGFRTKVEVRVGVGSGWGRVWVSVLRVDDGVRFGFQDQGRVRISVPRSRSGFRTGIGVGFQDIDRGWDSGRGLGSGFGTRVEFGVSFWC</sequence>
<comment type="pathway">
    <text evidence="3">Carbohydrate degradation; glycolysis; D-glyceraldehyde 3-phosphate and glycerone phosphate from D-glucose: step 1/4.</text>
</comment>
<feature type="compositionally biased region" description="Gly residues" evidence="23">
    <location>
        <begin position="689"/>
        <end position="698"/>
    </location>
</feature>
<keyword evidence="16 21" id="KW-0694">RNA-binding</keyword>
<evidence type="ECO:0000256" key="20">
    <source>
        <dbReference type="ARBA" id="ARBA00061442"/>
    </source>
</evidence>
<dbReference type="PANTHER" id="PTHR19443">
    <property type="entry name" value="HEXOKINASE"/>
    <property type="match status" value="1"/>
</dbReference>
<dbReference type="Gene3D" id="3.30.420.40">
    <property type="match status" value="1"/>
</dbReference>
<dbReference type="Pfam" id="PF00641">
    <property type="entry name" value="Zn_ribbon_RanBP"/>
    <property type="match status" value="2"/>
</dbReference>
<keyword evidence="11 22" id="KW-0863">Zinc-finger</keyword>
<dbReference type="CDD" id="cd12534">
    <property type="entry name" value="RRM_SARFH"/>
    <property type="match status" value="1"/>
</dbReference>
<dbReference type="PROSITE" id="PS01358">
    <property type="entry name" value="ZF_RANBP2_1"/>
    <property type="match status" value="2"/>
</dbReference>
<keyword evidence="8" id="KW-0479">Metal-binding</keyword>
<keyword evidence="13" id="KW-0472">Membrane</keyword>
<dbReference type="FunFam" id="4.10.1060.10:FF:000004">
    <property type="entry name" value="Zinc finger Ran-binding domain-containing protein 2"/>
    <property type="match status" value="1"/>
</dbReference>
<dbReference type="GO" id="GO:0005634">
    <property type="term" value="C:nucleus"/>
    <property type="evidence" value="ECO:0007669"/>
    <property type="project" value="UniProtKB-SubCell"/>
</dbReference>
<keyword evidence="9" id="KW-0677">Repeat</keyword>
<keyword evidence="13" id="KW-0496">Mitochondrion</keyword>
<accession>A0AA88A115</accession>
<gene>
    <name evidence="26" type="ORF">TIFTF001_012971</name>
</gene>
<keyword evidence="7" id="KW-0808">Transferase</keyword>
<evidence type="ECO:0000256" key="19">
    <source>
        <dbReference type="ARBA" id="ARBA00058775"/>
    </source>
</evidence>
<dbReference type="Pfam" id="PF03727">
    <property type="entry name" value="Hexokinase_2"/>
    <property type="match status" value="1"/>
</dbReference>
<dbReference type="GO" id="GO:0004340">
    <property type="term" value="F:glucokinase activity"/>
    <property type="evidence" value="ECO:0007669"/>
    <property type="project" value="UniProtKB-ARBA"/>
</dbReference>
<dbReference type="GO" id="GO:0005829">
    <property type="term" value="C:cytosol"/>
    <property type="evidence" value="ECO:0007669"/>
    <property type="project" value="TreeGrafter"/>
</dbReference>
<keyword evidence="15" id="KW-0067">ATP-binding</keyword>
<protein>
    <recommendedName>
        <fullName evidence="6">hexokinase</fullName>
        <ecNumber evidence="6">2.7.1.1</ecNumber>
    </recommendedName>
</protein>
<dbReference type="InterPro" id="IPR022672">
    <property type="entry name" value="Hexokinase_N"/>
</dbReference>
<dbReference type="Gene3D" id="3.40.367.20">
    <property type="match status" value="1"/>
</dbReference>
<dbReference type="FunFam" id="3.40.367.20:FF:000003">
    <property type="entry name" value="Phosphotransferase"/>
    <property type="match status" value="1"/>
</dbReference>
<dbReference type="InterPro" id="IPR036443">
    <property type="entry name" value="Znf_RanBP2_sf"/>
</dbReference>
<evidence type="ECO:0000256" key="22">
    <source>
        <dbReference type="PROSITE-ProRule" id="PRU00322"/>
    </source>
</evidence>
<organism evidence="26 27">
    <name type="scientific">Ficus carica</name>
    <name type="common">Common fig</name>
    <dbReference type="NCBI Taxonomy" id="3494"/>
    <lineage>
        <taxon>Eukaryota</taxon>
        <taxon>Viridiplantae</taxon>
        <taxon>Streptophyta</taxon>
        <taxon>Embryophyta</taxon>
        <taxon>Tracheophyta</taxon>
        <taxon>Spermatophyta</taxon>
        <taxon>Magnoliopsida</taxon>
        <taxon>eudicotyledons</taxon>
        <taxon>Gunneridae</taxon>
        <taxon>Pentapetalae</taxon>
        <taxon>rosids</taxon>
        <taxon>fabids</taxon>
        <taxon>Rosales</taxon>
        <taxon>Moraceae</taxon>
        <taxon>Ficeae</taxon>
        <taxon>Ficus</taxon>
    </lineage>
</organism>
<comment type="subcellular location">
    <subcellularLocation>
        <location evidence="2">Mitochondrion outer membrane</location>
        <topology evidence="2">Single-pass membrane protein</topology>
    </subcellularLocation>
    <subcellularLocation>
        <location evidence="1">Nucleus</location>
    </subcellularLocation>
</comment>
<reference evidence="26" key="1">
    <citation type="submission" date="2023-07" db="EMBL/GenBank/DDBJ databases">
        <title>draft genome sequence of fig (Ficus carica).</title>
        <authorList>
            <person name="Takahashi T."/>
            <person name="Nishimura K."/>
        </authorList>
    </citation>
    <scope>NUCLEOTIDE SEQUENCE</scope>
</reference>
<evidence type="ECO:0000256" key="23">
    <source>
        <dbReference type="SAM" id="MobiDB-lite"/>
    </source>
</evidence>
<dbReference type="PANTHER" id="PTHR19443:SF6">
    <property type="entry name" value="HEXOKINASE-4"/>
    <property type="match status" value="1"/>
</dbReference>
<evidence type="ECO:0000313" key="26">
    <source>
        <dbReference type="EMBL" id="GMN43774.1"/>
    </source>
</evidence>
<evidence type="ECO:0000256" key="8">
    <source>
        <dbReference type="ARBA" id="ARBA00022723"/>
    </source>
</evidence>
<feature type="region of interest" description="Disordered" evidence="23">
    <location>
        <begin position="689"/>
        <end position="720"/>
    </location>
</feature>
<evidence type="ECO:0000256" key="11">
    <source>
        <dbReference type="ARBA" id="ARBA00022771"/>
    </source>
</evidence>
<dbReference type="PROSITE" id="PS50199">
    <property type="entry name" value="ZF_RANBP2_2"/>
    <property type="match status" value="2"/>
</dbReference>
<comment type="caution">
    <text evidence="26">The sequence shown here is derived from an EMBL/GenBank/DDBJ whole genome shotgun (WGS) entry which is preliminary data.</text>
</comment>
<evidence type="ECO:0000256" key="12">
    <source>
        <dbReference type="ARBA" id="ARBA00022777"/>
    </source>
</evidence>
<dbReference type="SUPFAM" id="SSF54928">
    <property type="entry name" value="RNA-binding domain, RBD"/>
    <property type="match status" value="1"/>
</dbReference>
<feature type="domain" description="RanBP2-type" evidence="25">
    <location>
        <begin position="586"/>
        <end position="617"/>
    </location>
</feature>
<evidence type="ECO:0000256" key="1">
    <source>
        <dbReference type="ARBA" id="ARBA00004123"/>
    </source>
</evidence>
<evidence type="ECO:0000256" key="3">
    <source>
        <dbReference type="ARBA" id="ARBA00004888"/>
    </source>
</evidence>
<dbReference type="EMBL" id="BTGU01000017">
    <property type="protein sequence ID" value="GMN43774.1"/>
    <property type="molecule type" value="Genomic_DNA"/>
</dbReference>
<evidence type="ECO:0000256" key="17">
    <source>
        <dbReference type="ARBA" id="ARBA00023152"/>
    </source>
</evidence>
<dbReference type="SUPFAM" id="SSF53067">
    <property type="entry name" value="Actin-like ATPase domain"/>
    <property type="match status" value="2"/>
</dbReference>
<dbReference type="FunFam" id="4.10.1060.10:FF:000008">
    <property type="entry name" value="TATA-binding protein-associated factor 2N isoform X1"/>
    <property type="match status" value="1"/>
</dbReference>
<comment type="pathway">
    <text evidence="4">Carbohydrate metabolism; hexose metabolism.</text>
</comment>
<dbReference type="GO" id="GO:0006096">
    <property type="term" value="P:glycolytic process"/>
    <property type="evidence" value="ECO:0007669"/>
    <property type="project" value="UniProtKB-KW"/>
</dbReference>
<feature type="region of interest" description="Disordered" evidence="23">
    <location>
        <begin position="619"/>
        <end position="649"/>
    </location>
</feature>
<dbReference type="PROSITE" id="PS50102">
    <property type="entry name" value="RRM"/>
    <property type="match status" value="1"/>
</dbReference>
<evidence type="ECO:0000256" key="9">
    <source>
        <dbReference type="ARBA" id="ARBA00022737"/>
    </source>
</evidence>
<evidence type="ECO:0000256" key="16">
    <source>
        <dbReference type="ARBA" id="ARBA00022884"/>
    </source>
</evidence>
<dbReference type="InterPro" id="IPR012677">
    <property type="entry name" value="Nucleotide-bd_a/b_plait_sf"/>
</dbReference>
<dbReference type="Pfam" id="PF00349">
    <property type="entry name" value="Hexokinase_1"/>
    <property type="match status" value="1"/>
</dbReference>
<evidence type="ECO:0000256" key="10">
    <source>
        <dbReference type="ARBA" id="ARBA00022741"/>
    </source>
</evidence>
<evidence type="ECO:0000256" key="13">
    <source>
        <dbReference type="ARBA" id="ARBA00022787"/>
    </source>
</evidence>
<dbReference type="PRINTS" id="PR00475">
    <property type="entry name" value="HEXOKINASE"/>
</dbReference>
<comment type="function">
    <text evidence="19">TAFs are components of the transcription factor IID (TFIID) complex that is essential for mediating regulation of RNA polymerase transcription.</text>
</comment>
<evidence type="ECO:0000313" key="27">
    <source>
        <dbReference type="Proteomes" id="UP001187192"/>
    </source>
</evidence>
<keyword evidence="13" id="KW-1000">Mitochondrion outer membrane</keyword>
<feature type="domain" description="RRM" evidence="24">
    <location>
        <begin position="450"/>
        <end position="536"/>
    </location>
</feature>
<feature type="domain" description="RanBP2-type" evidence="25">
    <location>
        <begin position="655"/>
        <end position="684"/>
    </location>
</feature>
<name>A0AA88A115_FICCA</name>
<dbReference type="SMART" id="SM00547">
    <property type="entry name" value="ZnF_RBZ"/>
    <property type="match status" value="2"/>
</dbReference>
<dbReference type="GO" id="GO:0001678">
    <property type="term" value="P:intracellular glucose homeostasis"/>
    <property type="evidence" value="ECO:0007669"/>
    <property type="project" value="InterPro"/>
</dbReference>
<dbReference type="SMART" id="SM00360">
    <property type="entry name" value="RRM"/>
    <property type="match status" value="1"/>
</dbReference>
<evidence type="ECO:0000256" key="2">
    <source>
        <dbReference type="ARBA" id="ARBA00004572"/>
    </source>
</evidence>
<dbReference type="InterPro" id="IPR001312">
    <property type="entry name" value="Hexokinase"/>
</dbReference>
<dbReference type="PROSITE" id="PS00378">
    <property type="entry name" value="HEXOKINASE_1"/>
    <property type="match status" value="1"/>
</dbReference>
<dbReference type="GO" id="GO:0008270">
    <property type="term" value="F:zinc ion binding"/>
    <property type="evidence" value="ECO:0007669"/>
    <property type="project" value="UniProtKB-KW"/>
</dbReference>
<dbReference type="PROSITE" id="PS51748">
    <property type="entry name" value="HEXOKINASE_2"/>
    <property type="match status" value="1"/>
</dbReference>
<keyword evidence="18" id="KW-0539">Nucleus</keyword>
<evidence type="ECO:0000256" key="18">
    <source>
        <dbReference type="ARBA" id="ARBA00023242"/>
    </source>
</evidence>
<evidence type="ECO:0000256" key="7">
    <source>
        <dbReference type="ARBA" id="ARBA00022679"/>
    </source>
</evidence>
<dbReference type="Pfam" id="PF00076">
    <property type="entry name" value="RRM_1"/>
    <property type="match status" value="1"/>
</dbReference>
<evidence type="ECO:0000256" key="14">
    <source>
        <dbReference type="ARBA" id="ARBA00022833"/>
    </source>
</evidence>
<evidence type="ECO:0000256" key="6">
    <source>
        <dbReference type="ARBA" id="ARBA00012324"/>
    </source>
</evidence>
<proteinExistence type="inferred from homology"/>
<keyword evidence="27" id="KW-1185">Reference proteome</keyword>
<dbReference type="Proteomes" id="UP001187192">
    <property type="component" value="Unassembled WGS sequence"/>
</dbReference>
<dbReference type="FunFam" id="3.30.420.40:FF:000034">
    <property type="entry name" value="Phosphotransferase"/>
    <property type="match status" value="1"/>
</dbReference>
<dbReference type="GO" id="GO:0003723">
    <property type="term" value="F:RNA binding"/>
    <property type="evidence" value="ECO:0007669"/>
    <property type="project" value="UniProtKB-UniRule"/>
</dbReference>
<evidence type="ECO:0000256" key="15">
    <source>
        <dbReference type="ARBA" id="ARBA00022840"/>
    </source>
</evidence>
<dbReference type="GO" id="GO:0005741">
    <property type="term" value="C:mitochondrial outer membrane"/>
    <property type="evidence" value="ECO:0007669"/>
    <property type="project" value="UniProtKB-SubCell"/>
</dbReference>
<keyword evidence="14" id="KW-0862">Zinc</keyword>
<keyword evidence="10" id="KW-0547">Nucleotide-binding</keyword>